<dbReference type="Proteomes" id="UP000693970">
    <property type="component" value="Unassembled WGS sequence"/>
</dbReference>
<sequence length="307" mass="35588">MQRQETLQFWDDYHTDRQEQEWISKPSDDVLQMIFEQCTVLQDKNGNPTSHTEALKVLEIGCGTSSLVRDVKTFFEHKHQYQQHCRKVHACGTDVSAVCIDHLRKRDTDFLLKENGLLEYKVLNVVDGTPSCQNWDLILDKGCLDTILFRSRHRGPNSDHNNLIRQILDNIHRWLTPRTGQYLFISPRAKVKAVRDYRGFSSVHRLELPASARSTLEGTKNSKEDHVHPGYLHVCYRNDDYESGKSEPFREQTNRDLSHDDAKCPGCGKTFLQLRRGEAVEGRGTAFWKRYWQGHCRHCKSDTTATS</sequence>
<comment type="caution">
    <text evidence="4">The sequence shown here is derived from an EMBL/GenBank/DDBJ whole genome shotgun (WGS) entry which is preliminary data.</text>
</comment>
<name>A0A9K3LNR3_9STRA</name>
<comment type="similarity">
    <text evidence="1">Belongs to the methyltransferase superfamily.</text>
</comment>
<gene>
    <name evidence="4" type="ORF">IV203_037348</name>
</gene>
<keyword evidence="5" id="KW-1185">Reference proteome</keyword>
<dbReference type="InterPro" id="IPR051419">
    <property type="entry name" value="Lys/N-term_MeTrsfase_sf"/>
</dbReference>
<evidence type="ECO:0000256" key="1">
    <source>
        <dbReference type="ARBA" id="ARBA00008361"/>
    </source>
</evidence>
<dbReference type="GO" id="GO:0032259">
    <property type="term" value="P:methylation"/>
    <property type="evidence" value="ECO:0007669"/>
    <property type="project" value="UniProtKB-KW"/>
</dbReference>
<dbReference type="AlphaFoldDB" id="A0A9K3LNR3"/>
<protein>
    <submittedName>
        <fullName evidence="4">Methyltransferase domain containing protein</fullName>
    </submittedName>
</protein>
<organism evidence="4 5">
    <name type="scientific">Nitzschia inconspicua</name>
    <dbReference type="NCBI Taxonomy" id="303405"/>
    <lineage>
        <taxon>Eukaryota</taxon>
        <taxon>Sar</taxon>
        <taxon>Stramenopiles</taxon>
        <taxon>Ochrophyta</taxon>
        <taxon>Bacillariophyta</taxon>
        <taxon>Bacillariophyceae</taxon>
        <taxon>Bacillariophycidae</taxon>
        <taxon>Bacillariales</taxon>
        <taxon>Bacillariaceae</taxon>
        <taxon>Nitzschia</taxon>
    </lineage>
</organism>
<evidence type="ECO:0000313" key="5">
    <source>
        <dbReference type="Proteomes" id="UP000693970"/>
    </source>
</evidence>
<dbReference type="EMBL" id="JAGRRH010000009">
    <property type="protein sequence ID" value="KAG7364146.1"/>
    <property type="molecule type" value="Genomic_DNA"/>
</dbReference>
<evidence type="ECO:0000256" key="3">
    <source>
        <dbReference type="ARBA" id="ARBA00022679"/>
    </source>
</evidence>
<accession>A0A9K3LNR3</accession>
<evidence type="ECO:0000256" key="2">
    <source>
        <dbReference type="ARBA" id="ARBA00022603"/>
    </source>
</evidence>
<dbReference type="PANTHER" id="PTHR12176">
    <property type="entry name" value="SAM-DEPENDENT METHYLTRANSFERASE SUPERFAMILY PROTEIN"/>
    <property type="match status" value="1"/>
</dbReference>
<reference evidence="4" key="1">
    <citation type="journal article" date="2021" name="Sci. Rep.">
        <title>Diploid genomic architecture of Nitzschia inconspicua, an elite biomass production diatom.</title>
        <authorList>
            <person name="Oliver A."/>
            <person name="Podell S."/>
            <person name="Pinowska A."/>
            <person name="Traller J.C."/>
            <person name="Smith S.R."/>
            <person name="McClure R."/>
            <person name="Beliaev A."/>
            <person name="Bohutskyi P."/>
            <person name="Hill E.A."/>
            <person name="Rabines A."/>
            <person name="Zheng H."/>
            <person name="Allen L.Z."/>
            <person name="Kuo A."/>
            <person name="Grigoriev I.V."/>
            <person name="Allen A.E."/>
            <person name="Hazlebeck D."/>
            <person name="Allen E.E."/>
        </authorList>
    </citation>
    <scope>NUCLEOTIDE SEQUENCE</scope>
    <source>
        <strain evidence="4">Hildebrandi</strain>
    </source>
</reference>
<keyword evidence="2 4" id="KW-0489">Methyltransferase</keyword>
<dbReference type="OrthoDB" id="411785at2759"/>
<proteinExistence type="inferred from homology"/>
<reference evidence="4" key="2">
    <citation type="submission" date="2021-04" db="EMBL/GenBank/DDBJ databases">
        <authorList>
            <person name="Podell S."/>
        </authorList>
    </citation>
    <scope>NUCLEOTIDE SEQUENCE</scope>
    <source>
        <strain evidence="4">Hildebrandi</strain>
    </source>
</reference>
<dbReference type="GO" id="GO:0008168">
    <property type="term" value="F:methyltransferase activity"/>
    <property type="evidence" value="ECO:0007669"/>
    <property type="project" value="UniProtKB-KW"/>
</dbReference>
<keyword evidence="3" id="KW-0808">Transferase</keyword>
<evidence type="ECO:0000313" key="4">
    <source>
        <dbReference type="EMBL" id="KAG7364146.1"/>
    </source>
</evidence>